<evidence type="ECO:0000313" key="3">
    <source>
        <dbReference type="Proteomes" id="UP000182658"/>
    </source>
</evidence>
<sequence>MRFTLFKAALLAILSLGNTLIGTEGAPAGVAPFNDLFTRGGKFGGAGGAAKGGKGVGSGLDDIGGVAGTAGRGGTSGSGWGQVGQAGTKEIVNPLSLRYQYIPEAGEPRYTTGEGWTLIKVFGPDKDVKGIPLDVLGYNKNDGKMVVLQAWNSGDDAASRIPLRGILLSVWKTEAGGDVKNLKYIQYENVDEATVLQSIDDAYKAMGKSSADTKVLTVSAAGTAPGEQAAFQKLATGNPFGVGAQKMVADYAEMAGRHVVGFTIDRSKPGAPTTLIVNLS</sequence>
<organism evidence="2 3">
    <name type="scientific">Coniochaeta ligniaria NRRL 30616</name>
    <dbReference type="NCBI Taxonomy" id="1408157"/>
    <lineage>
        <taxon>Eukaryota</taxon>
        <taxon>Fungi</taxon>
        <taxon>Dikarya</taxon>
        <taxon>Ascomycota</taxon>
        <taxon>Pezizomycotina</taxon>
        <taxon>Sordariomycetes</taxon>
        <taxon>Sordariomycetidae</taxon>
        <taxon>Coniochaetales</taxon>
        <taxon>Coniochaetaceae</taxon>
        <taxon>Coniochaeta</taxon>
    </lineage>
</organism>
<dbReference type="STRING" id="1408157.A0A1J7IFY5"/>
<proteinExistence type="predicted"/>
<keyword evidence="3" id="KW-1185">Reference proteome</keyword>
<name>A0A1J7IFY5_9PEZI</name>
<evidence type="ECO:0000256" key="1">
    <source>
        <dbReference type="SAM" id="SignalP"/>
    </source>
</evidence>
<reference evidence="2 3" key="1">
    <citation type="submission" date="2016-10" db="EMBL/GenBank/DDBJ databases">
        <title>Draft genome sequence of Coniochaeta ligniaria NRRL30616, a lignocellulolytic fungus for bioabatement of inhibitors in plant biomass hydrolysates.</title>
        <authorList>
            <consortium name="DOE Joint Genome Institute"/>
            <person name="Jimenez D.J."/>
            <person name="Hector R.E."/>
            <person name="Riley R."/>
            <person name="Sun H."/>
            <person name="Grigoriev I.V."/>
            <person name="Van Elsas J.D."/>
            <person name="Nichols N.N."/>
        </authorList>
    </citation>
    <scope>NUCLEOTIDE SEQUENCE [LARGE SCALE GENOMIC DNA]</scope>
    <source>
        <strain evidence="2 3">NRRL 30616</strain>
    </source>
</reference>
<gene>
    <name evidence="2" type="ORF">CONLIGDRAFT_646502</name>
</gene>
<dbReference type="InParanoid" id="A0A1J7IFY5"/>
<dbReference type="EMBL" id="KV875100">
    <property type="protein sequence ID" value="OIW26325.1"/>
    <property type="molecule type" value="Genomic_DNA"/>
</dbReference>
<evidence type="ECO:0000313" key="2">
    <source>
        <dbReference type="EMBL" id="OIW26325.1"/>
    </source>
</evidence>
<keyword evidence="1" id="KW-0732">Signal</keyword>
<accession>A0A1J7IFY5</accession>
<dbReference type="OrthoDB" id="5218218at2759"/>
<feature type="chain" id="PRO_5012656331" evidence="1">
    <location>
        <begin position="26"/>
        <end position="280"/>
    </location>
</feature>
<dbReference type="AlphaFoldDB" id="A0A1J7IFY5"/>
<feature type="signal peptide" evidence="1">
    <location>
        <begin position="1"/>
        <end position="25"/>
    </location>
</feature>
<protein>
    <submittedName>
        <fullName evidence="2">Uncharacterized protein</fullName>
    </submittedName>
</protein>
<dbReference type="Proteomes" id="UP000182658">
    <property type="component" value="Unassembled WGS sequence"/>
</dbReference>